<evidence type="ECO:0000313" key="2">
    <source>
        <dbReference type="EMBL" id="KAE8334098.1"/>
    </source>
</evidence>
<feature type="chain" id="PRO_5024946461" evidence="1">
    <location>
        <begin position="45"/>
        <end position="104"/>
    </location>
</feature>
<evidence type="ECO:0000256" key="1">
    <source>
        <dbReference type="SAM" id="SignalP"/>
    </source>
</evidence>
<dbReference type="OrthoDB" id="4381936at2759"/>
<name>A0A5N6XMK4_9EURO</name>
<dbReference type="EMBL" id="ML737521">
    <property type="protein sequence ID" value="KAE8334098.1"/>
    <property type="molecule type" value="Genomic_DNA"/>
</dbReference>
<dbReference type="AlphaFoldDB" id="A0A5N6XMK4"/>
<gene>
    <name evidence="2" type="ORF">BDV24DRAFT_146398</name>
</gene>
<protein>
    <submittedName>
        <fullName evidence="2">Uncharacterized protein</fullName>
    </submittedName>
</protein>
<reference evidence="2" key="1">
    <citation type="submission" date="2019-04" db="EMBL/GenBank/DDBJ databases">
        <title>Friends and foes A comparative genomics study of 23 Aspergillus species from section Flavi.</title>
        <authorList>
            <consortium name="DOE Joint Genome Institute"/>
            <person name="Kjaerbolling I."/>
            <person name="Vesth T."/>
            <person name="Frisvad J.C."/>
            <person name="Nybo J.L."/>
            <person name="Theobald S."/>
            <person name="Kildgaard S."/>
            <person name="Isbrandt T."/>
            <person name="Kuo A."/>
            <person name="Sato A."/>
            <person name="Lyhne E.K."/>
            <person name="Kogle M.E."/>
            <person name="Wiebenga A."/>
            <person name="Kun R.S."/>
            <person name="Lubbers R.J."/>
            <person name="Makela M.R."/>
            <person name="Barry K."/>
            <person name="Chovatia M."/>
            <person name="Clum A."/>
            <person name="Daum C."/>
            <person name="Haridas S."/>
            <person name="He G."/>
            <person name="LaButti K."/>
            <person name="Lipzen A."/>
            <person name="Mondo S."/>
            <person name="Riley R."/>
            <person name="Salamov A."/>
            <person name="Simmons B.A."/>
            <person name="Magnuson J.K."/>
            <person name="Henrissat B."/>
            <person name="Mortensen U.H."/>
            <person name="Larsen T.O."/>
            <person name="Devries R.P."/>
            <person name="Grigoriev I.V."/>
            <person name="Machida M."/>
            <person name="Baker S.E."/>
            <person name="Andersen M.R."/>
        </authorList>
    </citation>
    <scope>NUCLEOTIDE SEQUENCE</scope>
    <source>
        <strain evidence="2">CBS 117612</strain>
    </source>
</reference>
<dbReference type="Proteomes" id="UP000325558">
    <property type="component" value="Unassembled WGS sequence"/>
</dbReference>
<proteinExistence type="predicted"/>
<keyword evidence="1" id="KW-0732">Signal</keyword>
<organism evidence="2">
    <name type="scientific">Aspergillus arachidicola</name>
    <dbReference type="NCBI Taxonomy" id="656916"/>
    <lineage>
        <taxon>Eukaryota</taxon>
        <taxon>Fungi</taxon>
        <taxon>Dikarya</taxon>
        <taxon>Ascomycota</taxon>
        <taxon>Pezizomycotina</taxon>
        <taxon>Eurotiomycetes</taxon>
        <taxon>Eurotiomycetidae</taxon>
        <taxon>Eurotiales</taxon>
        <taxon>Aspergillaceae</taxon>
        <taxon>Aspergillus</taxon>
        <taxon>Aspergillus subgen. Circumdati</taxon>
    </lineage>
</organism>
<accession>A0A5N6XMK4</accession>
<sequence length="104" mass="11689">MTVSQIIFHYCPAIVLDLSSLYFRISRMRFLCFFILQLSALSLASPSQSPADLEERQFLPPIGDGSLQCTAGGQYCCTWEGCQSCCLPYYCKTEIDAAQGYCRF</sequence>
<feature type="signal peptide" evidence="1">
    <location>
        <begin position="1"/>
        <end position="44"/>
    </location>
</feature>